<dbReference type="PANTHER" id="PTHR30037">
    <property type="entry name" value="DNA-3-METHYLADENINE GLYCOSYLASE 1"/>
    <property type="match status" value="1"/>
</dbReference>
<protein>
    <submittedName>
        <fullName evidence="1">DNA-3-methyladenine glycosylase</fullName>
        <ecNumber evidence="1">3.2.2.20</ecNumber>
    </submittedName>
</protein>
<gene>
    <name evidence="1" type="ORF">MGWOODY_Hyp2535</name>
</gene>
<dbReference type="SUPFAM" id="SSF48150">
    <property type="entry name" value="DNA-glycosylase"/>
    <property type="match status" value="1"/>
</dbReference>
<dbReference type="InterPro" id="IPR011257">
    <property type="entry name" value="DNA_glycosylase"/>
</dbReference>
<dbReference type="AlphaFoldDB" id="A0A160TZD4"/>
<organism evidence="1">
    <name type="scientific">hydrothermal vent metagenome</name>
    <dbReference type="NCBI Taxonomy" id="652676"/>
    <lineage>
        <taxon>unclassified sequences</taxon>
        <taxon>metagenomes</taxon>
        <taxon>ecological metagenomes</taxon>
    </lineage>
</organism>
<dbReference type="EC" id="3.2.2.20" evidence="1"/>
<keyword evidence="1" id="KW-0326">Glycosidase</keyword>
<reference evidence="1" key="1">
    <citation type="submission" date="2015-10" db="EMBL/GenBank/DDBJ databases">
        <authorList>
            <person name="Gilbert D.G."/>
        </authorList>
    </citation>
    <scope>NUCLEOTIDE SEQUENCE</scope>
</reference>
<dbReference type="EMBL" id="CZQD01000018">
    <property type="protein sequence ID" value="CUS56077.1"/>
    <property type="molecule type" value="Genomic_DNA"/>
</dbReference>
<dbReference type="GO" id="GO:0006284">
    <property type="term" value="P:base-excision repair"/>
    <property type="evidence" value="ECO:0007669"/>
    <property type="project" value="InterPro"/>
</dbReference>
<dbReference type="Pfam" id="PF03352">
    <property type="entry name" value="Adenine_glyco"/>
    <property type="match status" value="1"/>
</dbReference>
<accession>A0A160TZD4</accession>
<dbReference type="PANTHER" id="PTHR30037:SF3">
    <property type="entry name" value="BLR0857 PROTEIN"/>
    <property type="match status" value="1"/>
</dbReference>
<evidence type="ECO:0000313" key="1">
    <source>
        <dbReference type="EMBL" id="CUS56077.1"/>
    </source>
</evidence>
<name>A0A160TZD4_9ZZZZ</name>
<keyword evidence="1" id="KW-0378">Hydrolase</keyword>
<proteinExistence type="predicted"/>
<dbReference type="InterPro" id="IPR052891">
    <property type="entry name" value="DNA-3mA_glycosylase"/>
</dbReference>
<sequence>MNPFDRIVDFAAQHHGDRAAVLEMSQNAHQAKSLKKIPDDRYLATMTRCVFNAGFNWKVIDAKWDGFELAFEGFDPNRLAFFGDEMLGQLVSDTRIVRNGQKIKATLENAKFVADTAKAHGSFGAFLSAWPVDDQAGLLSYLNTNGSRLGGATGQYFLRFSGWDAWITSGDVCRALVREEVLDKPEAKSKSAMKKVQVAFNHWHAESGLPYAQISRILALSVG</sequence>
<dbReference type="InterPro" id="IPR005019">
    <property type="entry name" value="Adenine_glyco"/>
</dbReference>
<dbReference type="GO" id="GO:0008725">
    <property type="term" value="F:DNA-3-methyladenine glycosylase activity"/>
    <property type="evidence" value="ECO:0007669"/>
    <property type="project" value="UniProtKB-EC"/>
</dbReference>
<dbReference type="Gene3D" id="1.10.340.30">
    <property type="entry name" value="Hypothetical protein, domain 2"/>
    <property type="match status" value="1"/>
</dbReference>